<dbReference type="Proteomes" id="UP000305539">
    <property type="component" value="Unassembled WGS sequence"/>
</dbReference>
<keyword evidence="2" id="KW-1185">Reference proteome</keyword>
<comment type="caution">
    <text evidence="1">The sequence shown here is derived from an EMBL/GenBank/DDBJ whole genome shotgun (WGS) entry which is preliminary data.</text>
</comment>
<sequence>MANSIHTPEKRTPFNLKLFACLLPEFQIPPDIPGVTYFPDEALFTDEEGNQRTLIDFYCKNNRVLCPLHPDKPAVGYVFEEFSCTLGFHCPACNTTSWSISHWEAPCKVCGVPISRWEAVTHGLCQNCDDYHDTISGMDFSVTDIDI</sequence>
<evidence type="ECO:0000313" key="2">
    <source>
        <dbReference type="Proteomes" id="UP000305539"/>
    </source>
</evidence>
<organism evidence="1 2">
    <name type="scientific">Trinickia terrae</name>
    <dbReference type="NCBI Taxonomy" id="2571161"/>
    <lineage>
        <taxon>Bacteria</taxon>
        <taxon>Pseudomonadati</taxon>
        <taxon>Pseudomonadota</taxon>
        <taxon>Betaproteobacteria</taxon>
        <taxon>Burkholderiales</taxon>
        <taxon>Burkholderiaceae</taxon>
        <taxon>Trinickia</taxon>
    </lineage>
</organism>
<protein>
    <submittedName>
        <fullName evidence="1">Uncharacterized protein</fullName>
    </submittedName>
</protein>
<name>A0A4U1IDF4_9BURK</name>
<reference evidence="1 2" key="1">
    <citation type="submission" date="2019-04" db="EMBL/GenBank/DDBJ databases">
        <title>Trinickia sp. 7GSK02, isolated from subtropical forest soil.</title>
        <authorList>
            <person name="Gao Z.-H."/>
            <person name="Qiu L.-H."/>
        </authorList>
    </citation>
    <scope>NUCLEOTIDE SEQUENCE [LARGE SCALE GENOMIC DNA]</scope>
    <source>
        <strain evidence="1 2">7GSK02</strain>
    </source>
</reference>
<accession>A0A4U1IDF4</accession>
<dbReference type="AlphaFoldDB" id="A0A4U1IDF4"/>
<proteinExistence type="predicted"/>
<evidence type="ECO:0000313" key="1">
    <source>
        <dbReference type="EMBL" id="TKC91693.1"/>
    </source>
</evidence>
<dbReference type="EMBL" id="SWJE01000002">
    <property type="protein sequence ID" value="TKC91693.1"/>
    <property type="molecule type" value="Genomic_DNA"/>
</dbReference>
<dbReference type="RefSeq" id="WP_136892729.1">
    <property type="nucleotide sequence ID" value="NZ_SWJE01000002.1"/>
</dbReference>
<gene>
    <name evidence="1" type="ORF">FAZ69_04420</name>
</gene>
<dbReference type="OrthoDB" id="9916215at2"/>